<evidence type="ECO:0000313" key="3">
    <source>
        <dbReference type="EMBL" id="MBC3211368.1"/>
    </source>
</evidence>
<feature type="compositionally biased region" description="Gly residues" evidence="1">
    <location>
        <begin position="213"/>
        <end position="225"/>
    </location>
</feature>
<feature type="region of interest" description="Disordered" evidence="1">
    <location>
        <begin position="197"/>
        <end position="225"/>
    </location>
</feature>
<proteinExistence type="predicted"/>
<organism evidence="3 4">
    <name type="scientific">Serratia fonticola</name>
    <dbReference type="NCBI Taxonomy" id="47917"/>
    <lineage>
        <taxon>Bacteria</taxon>
        <taxon>Pseudomonadati</taxon>
        <taxon>Pseudomonadota</taxon>
        <taxon>Gammaproteobacteria</taxon>
        <taxon>Enterobacterales</taxon>
        <taxon>Yersiniaceae</taxon>
        <taxon>Serratia</taxon>
    </lineage>
</organism>
<dbReference type="AlphaFoldDB" id="A0AAW3WKE8"/>
<evidence type="ECO:0000313" key="4">
    <source>
        <dbReference type="Proteomes" id="UP000659084"/>
    </source>
</evidence>
<feature type="domain" description="Phage protein Gp138 N-terminal" evidence="2">
    <location>
        <begin position="36"/>
        <end position="132"/>
    </location>
</feature>
<dbReference type="Pfam" id="PF18352">
    <property type="entry name" value="Gp138_N"/>
    <property type="match status" value="1"/>
</dbReference>
<dbReference type="InterPro" id="IPR041599">
    <property type="entry name" value="Gp138_N"/>
</dbReference>
<dbReference type="EMBL" id="JACNYO010000003">
    <property type="protein sequence ID" value="MBC3211368.1"/>
    <property type="molecule type" value="Genomic_DNA"/>
</dbReference>
<protein>
    <recommendedName>
        <fullName evidence="2">Phage protein Gp138 N-terminal domain-containing protein</fullName>
    </recommendedName>
</protein>
<comment type="caution">
    <text evidence="3">The sequence shown here is derived from an EMBL/GenBank/DDBJ whole genome shotgun (WGS) entry which is preliminary data.</text>
</comment>
<evidence type="ECO:0000259" key="2">
    <source>
        <dbReference type="Pfam" id="PF18352"/>
    </source>
</evidence>
<sequence length="225" mass="23764">MAETNLTSGDPASRESLPGVIDFAIKKQLQSLDGQLPAVVISYDRATNRATVQPLISRLTTTGEPVERATIASVPVLALGGGGFAVTFPLKPGDRGWIEASDRDISLFMQSNEKARPNTLRMHEFSDGRFVPDMFASHTLPAENTDELIIQNKSGETLIGVKDDRIRLVVGATSITLDKDSISFVAGGQSLELNAGGMKHDGTNVGASHKHGGVQGGNDNTGGPV</sequence>
<reference evidence="3" key="1">
    <citation type="submission" date="2020-08" db="EMBL/GenBank/DDBJ databases">
        <title>Food and environmental bacterial isolates.</title>
        <authorList>
            <person name="Richter L."/>
            <person name="Du Plessis E.M."/>
            <person name="Duvenage S."/>
            <person name="Allam M."/>
            <person name="Korsten L."/>
        </authorList>
    </citation>
    <scope>NUCLEOTIDE SEQUENCE</scope>
    <source>
        <strain evidence="3">UPMP2127</strain>
    </source>
</reference>
<dbReference type="Pfam" id="PF18946">
    <property type="entry name" value="Apex"/>
    <property type="match status" value="1"/>
</dbReference>
<dbReference type="InterPro" id="IPR037026">
    <property type="entry name" value="Vgr_OB-fold_dom_sf"/>
</dbReference>
<name>A0AAW3WKE8_SERFO</name>
<gene>
    <name evidence="3" type="ORF">H8J20_04375</name>
</gene>
<dbReference type="Gene3D" id="2.40.50.230">
    <property type="entry name" value="Gp5 N-terminal domain"/>
    <property type="match status" value="1"/>
</dbReference>
<dbReference type="RefSeq" id="WP_179252062.1">
    <property type="nucleotide sequence ID" value="NZ_JACBIV010000004.1"/>
</dbReference>
<dbReference type="InterPro" id="IPR044033">
    <property type="entry name" value="GpV-like_apex"/>
</dbReference>
<accession>A0AAW3WKE8</accession>
<dbReference type="Proteomes" id="UP000659084">
    <property type="component" value="Unassembled WGS sequence"/>
</dbReference>
<evidence type="ECO:0000256" key="1">
    <source>
        <dbReference type="SAM" id="MobiDB-lite"/>
    </source>
</evidence>